<gene>
    <name evidence="2" type="ORF">S12H4_30861</name>
</gene>
<evidence type="ECO:0000313" key="2">
    <source>
        <dbReference type="EMBL" id="GAI93290.1"/>
    </source>
</evidence>
<dbReference type="PANTHER" id="PTHR33408">
    <property type="entry name" value="TRANSPOSASE"/>
    <property type="match status" value="1"/>
</dbReference>
<keyword evidence="1" id="KW-0175">Coiled coil</keyword>
<dbReference type="EMBL" id="BARW01017954">
    <property type="protein sequence ID" value="GAI93290.1"/>
    <property type="molecule type" value="Genomic_DNA"/>
</dbReference>
<comment type="caution">
    <text evidence="2">The sequence shown here is derived from an EMBL/GenBank/DDBJ whole genome shotgun (WGS) entry which is preliminary data.</text>
</comment>
<name>X1U0A6_9ZZZZ</name>
<feature type="coiled-coil region" evidence="1">
    <location>
        <begin position="8"/>
        <end position="35"/>
    </location>
</feature>
<proteinExistence type="predicted"/>
<evidence type="ECO:0000256" key="1">
    <source>
        <dbReference type="SAM" id="Coils"/>
    </source>
</evidence>
<organism evidence="2">
    <name type="scientific">marine sediment metagenome</name>
    <dbReference type="NCBI Taxonomy" id="412755"/>
    <lineage>
        <taxon>unclassified sequences</taxon>
        <taxon>metagenomes</taxon>
        <taxon>ecological metagenomes</taxon>
    </lineage>
</organism>
<dbReference type="AlphaFoldDB" id="X1U0A6"/>
<protein>
    <recommendedName>
        <fullName evidence="3">Transposase IS4-like domain-containing protein</fullName>
    </recommendedName>
</protein>
<accession>X1U0A6</accession>
<reference evidence="2" key="1">
    <citation type="journal article" date="2014" name="Front. Microbiol.">
        <title>High frequency of phylogenetically diverse reductive dehalogenase-homologous genes in deep subseafloor sedimentary metagenomes.</title>
        <authorList>
            <person name="Kawai M."/>
            <person name="Futagami T."/>
            <person name="Toyoda A."/>
            <person name="Takaki Y."/>
            <person name="Nishi S."/>
            <person name="Hori S."/>
            <person name="Arai W."/>
            <person name="Tsubouchi T."/>
            <person name="Morono Y."/>
            <person name="Uchiyama I."/>
            <person name="Ito T."/>
            <person name="Fujiyama A."/>
            <person name="Inagaki F."/>
            <person name="Takami H."/>
        </authorList>
    </citation>
    <scope>NUCLEOTIDE SEQUENCE</scope>
    <source>
        <strain evidence="2">Expedition CK06-06</strain>
    </source>
</reference>
<feature type="non-terminal residue" evidence="2">
    <location>
        <position position="1"/>
    </location>
</feature>
<evidence type="ECO:0008006" key="3">
    <source>
        <dbReference type="Google" id="ProtNLM"/>
    </source>
</evidence>
<sequence>LVKMKKELKNKKVLKVKVEKILKELKEENKKSINTTDSECTRISDLQGSHAGYSLQNVVDEKNGLIVNSDVVSENNDLNQFREQITKANETLEKKCDVACVDSYLCQYRGITENR</sequence>